<dbReference type="EMBL" id="JACRTE010000004">
    <property type="protein sequence ID" value="MBC8596122.1"/>
    <property type="molecule type" value="Genomic_DNA"/>
</dbReference>
<comment type="caution">
    <text evidence="4">The sequence shown here is derived from an EMBL/GenBank/DDBJ whole genome shotgun (WGS) entry which is preliminary data.</text>
</comment>
<dbReference type="InterPro" id="IPR042070">
    <property type="entry name" value="PucR_C-HTH_sf"/>
</dbReference>
<evidence type="ECO:0000259" key="3">
    <source>
        <dbReference type="Pfam" id="PF17853"/>
    </source>
</evidence>
<accession>A0A926FCD6</accession>
<organism evidence="4 5">
    <name type="scientific">Qingrenia yutianensis</name>
    <dbReference type="NCBI Taxonomy" id="2763676"/>
    <lineage>
        <taxon>Bacteria</taxon>
        <taxon>Bacillati</taxon>
        <taxon>Bacillota</taxon>
        <taxon>Clostridia</taxon>
        <taxon>Eubacteriales</taxon>
        <taxon>Oscillospiraceae</taxon>
        <taxon>Qingrenia</taxon>
    </lineage>
</organism>
<protein>
    <submittedName>
        <fullName evidence="4">Helix-turn-helix domain-containing protein</fullName>
    </submittedName>
</protein>
<comment type="similarity">
    <text evidence="1">Belongs to the CdaR family.</text>
</comment>
<dbReference type="InterPro" id="IPR025736">
    <property type="entry name" value="PucR_C-HTH_dom"/>
</dbReference>
<gene>
    <name evidence="4" type="ORF">H8706_04470</name>
</gene>
<dbReference type="InterPro" id="IPR041522">
    <property type="entry name" value="CdaR_GGDEF"/>
</dbReference>
<dbReference type="SUPFAM" id="SSF46689">
    <property type="entry name" value="Homeodomain-like"/>
    <property type="match status" value="1"/>
</dbReference>
<evidence type="ECO:0000313" key="5">
    <source>
        <dbReference type="Proteomes" id="UP000647416"/>
    </source>
</evidence>
<keyword evidence="5" id="KW-1185">Reference proteome</keyword>
<evidence type="ECO:0000259" key="2">
    <source>
        <dbReference type="Pfam" id="PF13556"/>
    </source>
</evidence>
<dbReference type="AlphaFoldDB" id="A0A926FCD6"/>
<dbReference type="InterPro" id="IPR009057">
    <property type="entry name" value="Homeodomain-like_sf"/>
</dbReference>
<evidence type="ECO:0000313" key="4">
    <source>
        <dbReference type="EMBL" id="MBC8596122.1"/>
    </source>
</evidence>
<sequence>MNARFFQQLILQMKDVMNRHLGMITDGGFVISSKEGCISPNDLNCVLSFTEENTDTFTYNGFTYKPVLNMNKVDYIIFIQGDDTLAKNYINILQVSFSGVKSLYDDKHDRVNFIKNIILDNILSGDVLAKAAELHFPIEGKRAVYLIRSDKDTDFSSFEIIENMFPDKQNDFIVSIDQSSIVLVKSFPDDAENIVLEDIAHEIHNNLMSENLMKVTIGIGTLINNVREIARSFKEARVALEVGKVFDNEKSIISYDNLGIGRLIYQLPTTLCELFLSEVFKRGSIDDLDQEIVFTIQKFFENNLNVSETSRQLYVHRNTLVYRLDKIQKITGLDLRIFDEAIIFKVAMMVNKYLQSNAIRI</sequence>
<reference evidence="4" key="1">
    <citation type="submission" date="2020-08" db="EMBL/GenBank/DDBJ databases">
        <title>Genome public.</title>
        <authorList>
            <person name="Liu C."/>
            <person name="Sun Q."/>
        </authorList>
    </citation>
    <scope>NUCLEOTIDE SEQUENCE</scope>
    <source>
        <strain evidence="4">NSJ-50</strain>
    </source>
</reference>
<dbReference type="Pfam" id="PF17853">
    <property type="entry name" value="GGDEF_2"/>
    <property type="match status" value="1"/>
</dbReference>
<dbReference type="PANTHER" id="PTHR33744:SF15">
    <property type="entry name" value="CARBOHYDRATE DIACID REGULATOR"/>
    <property type="match status" value="1"/>
</dbReference>
<evidence type="ECO:0000256" key="1">
    <source>
        <dbReference type="ARBA" id="ARBA00006754"/>
    </source>
</evidence>
<dbReference type="Gene3D" id="1.10.10.2840">
    <property type="entry name" value="PucR C-terminal helix-turn-helix domain"/>
    <property type="match status" value="1"/>
</dbReference>
<feature type="domain" description="PucR C-terminal helix-turn-helix" evidence="2">
    <location>
        <begin position="295"/>
        <end position="349"/>
    </location>
</feature>
<dbReference type="PANTHER" id="PTHR33744">
    <property type="entry name" value="CARBOHYDRATE DIACID REGULATOR"/>
    <property type="match status" value="1"/>
</dbReference>
<proteinExistence type="inferred from homology"/>
<dbReference type="Pfam" id="PF13556">
    <property type="entry name" value="HTH_30"/>
    <property type="match status" value="1"/>
</dbReference>
<dbReference type="InterPro" id="IPR051448">
    <property type="entry name" value="CdaR-like_regulators"/>
</dbReference>
<feature type="domain" description="CdaR GGDEF-like" evidence="3">
    <location>
        <begin position="126"/>
        <end position="242"/>
    </location>
</feature>
<dbReference type="RefSeq" id="WP_178347341.1">
    <property type="nucleotide sequence ID" value="NZ_JACRTE010000004.1"/>
</dbReference>
<dbReference type="Proteomes" id="UP000647416">
    <property type="component" value="Unassembled WGS sequence"/>
</dbReference>
<name>A0A926FCD6_9FIRM</name>